<organism evidence="1 2">
    <name type="scientific">Leptosia nina</name>
    <dbReference type="NCBI Taxonomy" id="320188"/>
    <lineage>
        <taxon>Eukaryota</taxon>
        <taxon>Metazoa</taxon>
        <taxon>Ecdysozoa</taxon>
        <taxon>Arthropoda</taxon>
        <taxon>Hexapoda</taxon>
        <taxon>Insecta</taxon>
        <taxon>Pterygota</taxon>
        <taxon>Neoptera</taxon>
        <taxon>Endopterygota</taxon>
        <taxon>Lepidoptera</taxon>
        <taxon>Glossata</taxon>
        <taxon>Ditrysia</taxon>
        <taxon>Papilionoidea</taxon>
        <taxon>Pieridae</taxon>
        <taxon>Pierinae</taxon>
        <taxon>Leptosia</taxon>
    </lineage>
</organism>
<name>A0AAV1J4H3_9NEOP</name>
<keyword evidence="2" id="KW-1185">Reference proteome</keyword>
<accession>A0AAV1J4H3</accession>
<gene>
    <name evidence="1" type="ORF">LNINA_LOCUS2959</name>
</gene>
<dbReference type="EMBL" id="CAVLEF010000004">
    <property type="protein sequence ID" value="CAK1543123.1"/>
    <property type="molecule type" value="Genomic_DNA"/>
</dbReference>
<proteinExistence type="predicted"/>
<dbReference type="Proteomes" id="UP001497472">
    <property type="component" value="Unassembled WGS sequence"/>
</dbReference>
<sequence length="206" mass="24141">MENENITNVTSSQCNFDNLTILKEFSNITNAISNEDFLDIVPKAKMGRVYWITVLNCLKQRILDEMVEEMNSMWSFENMNIKLDVLEKQKEKFSDIPSDTQLWRPQHNNIKDQLRASDAAILRKQKALLEPISKEYNTKVSKLKKTVLAKRQYIKALQMDIQKYQKKNEEIISQISEKIQSHAKLSQDIVPKFDNSIWSKKDDFHG</sequence>
<reference evidence="1 2" key="1">
    <citation type="submission" date="2023-11" db="EMBL/GenBank/DDBJ databases">
        <authorList>
            <person name="Okamura Y."/>
        </authorList>
    </citation>
    <scope>NUCLEOTIDE SEQUENCE [LARGE SCALE GENOMIC DNA]</scope>
</reference>
<comment type="caution">
    <text evidence="1">The sequence shown here is derived from an EMBL/GenBank/DDBJ whole genome shotgun (WGS) entry which is preliminary data.</text>
</comment>
<protein>
    <submittedName>
        <fullName evidence="1">Uncharacterized protein</fullName>
    </submittedName>
</protein>
<dbReference type="AlphaFoldDB" id="A0AAV1J4H3"/>
<evidence type="ECO:0000313" key="2">
    <source>
        <dbReference type="Proteomes" id="UP001497472"/>
    </source>
</evidence>
<evidence type="ECO:0000313" key="1">
    <source>
        <dbReference type="EMBL" id="CAK1543123.1"/>
    </source>
</evidence>